<organism evidence="2 3">
    <name type="scientific">Lactiplantibacillus plajomi</name>
    <dbReference type="NCBI Taxonomy" id="1457217"/>
    <lineage>
        <taxon>Bacteria</taxon>
        <taxon>Bacillati</taxon>
        <taxon>Bacillota</taxon>
        <taxon>Bacilli</taxon>
        <taxon>Lactobacillales</taxon>
        <taxon>Lactobacillaceae</taxon>
        <taxon>Lactiplantibacillus</taxon>
    </lineage>
</organism>
<gene>
    <name evidence="2" type="ORF">ACFFGS_07870</name>
</gene>
<keyword evidence="1" id="KW-0472">Membrane</keyword>
<evidence type="ECO:0000313" key="3">
    <source>
        <dbReference type="Proteomes" id="UP001589855"/>
    </source>
</evidence>
<proteinExistence type="predicted"/>
<keyword evidence="3" id="KW-1185">Reference proteome</keyword>
<name>A0ABV6K3J5_9LACO</name>
<sequence>MILILLVIATLVFSGAMIFGRNGLVRSLTVIVSFLVIVGGLIGLVGNDNYHWGMHQVTTTRIQDLTPVRSKQAALLIKPLGHGSERVVTYRVNGTTKSSRTPSDTVTTTKLTRGRNAQVQLATTRWQYDSALMKRLFALGTGATEVVNRQFIFTIPTTWQTVTLK</sequence>
<dbReference type="Pfam" id="PF16069">
    <property type="entry name" value="DUF4811"/>
    <property type="match status" value="1"/>
</dbReference>
<feature type="transmembrane region" description="Helical" evidence="1">
    <location>
        <begin position="24"/>
        <end position="45"/>
    </location>
</feature>
<evidence type="ECO:0000313" key="2">
    <source>
        <dbReference type="EMBL" id="MFC0424031.1"/>
    </source>
</evidence>
<reference evidence="2 3" key="1">
    <citation type="submission" date="2024-09" db="EMBL/GenBank/DDBJ databases">
        <authorList>
            <person name="Sun Q."/>
            <person name="Mori K."/>
        </authorList>
    </citation>
    <scope>NUCLEOTIDE SEQUENCE [LARGE SCALE GENOMIC DNA]</scope>
    <source>
        <strain evidence="2 3">TBRC 4575</strain>
    </source>
</reference>
<evidence type="ECO:0000256" key="1">
    <source>
        <dbReference type="SAM" id="Phobius"/>
    </source>
</evidence>
<dbReference type="RefSeq" id="WP_137645424.1">
    <property type="nucleotide sequence ID" value="NZ_BAABRM010000025.1"/>
</dbReference>
<protein>
    <submittedName>
        <fullName evidence="2">DUF4811 domain-containing protein</fullName>
    </submittedName>
</protein>
<comment type="caution">
    <text evidence="2">The sequence shown here is derived from an EMBL/GenBank/DDBJ whole genome shotgun (WGS) entry which is preliminary data.</text>
</comment>
<dbReference type="Proteomes" id="UP001589855">
    <property type="component" value="Unassembled WGS sequence"/>
</dbReference>
<keyword evidence="1" id="KW-0812">Transmembrane</keyword>
<keyword evidence="1" id="KW-1133">Transmembrane helix</keyword>
<dbReference type="EMBL" id="JBHLUK010000065">
    <property type="protein sequence ID" value="MFC0424031.1"/>
    <property type="molecule type" value="Genomic_DNA"/>
</dbReference>
<accession>A0ABV6K3J5</accession>
<dbReference type="InterPro" id="IPR032083">
    <property type="entry name" value="DUF4811"/>
</dbReference>